<dbReference type="InterPro" id="IPR027417">
    <property type="entry name" value="P-loop_NTPase"/>
</dbReference>
<feature type="transmembrane region" description="Helical" evidence="13">
    <location>
        <begin position="89"/>
        <end position="109"/>
    </location>
</feature>
<comment type="catalytic activity">
    <reaction evidence="12">
        <text>ATP + H2O + xenobioticSide 1 = ADP + phosphate + xenobioticSide 2.</text>
        <dbReference type="EC" id="7.6.2.2"/>
    </reaction>
</comment>
<evidence type="ECO:0000313" key="16">
    <source>
        <dbReference type="EMBL" id="KAI3932297.1"/>
    </source>
</evidence>
<keyword evidence="6" id="KW-0677">Repeat</keyword>
<accession>A0AAD4SZK1</accession>
<comment type="similarity">
    <text evidence="2">Belongs to the ABC transporter superfamily. ABCC family. Conjugate transporter (TC 3.A.1.208) subfamily.</text>
</comment>
<reference evidence="16" key="1">
    <citation type="submission" date="2022-04" db="EMBL/GenBank/DDBJ databases">
        <title>A functionally conserved STORR gene fusion in Papaver species that diverged 16.8 million years ago.</title>
        <authorList>
            <person name="Catania T."/>
        </authorList>
    </citation>
    <scope>NUCLEOTIDE SEQUENCE</scope>
    <source>
        <strain evidence="16">S-188037</strain>
    </source>
</reference>
<comment type="subcellular location">
    <subcellularLocation>
        <location evidence="1">Membrane</location>
    </subcellularLocation>
</comment>
<dbReference type="PROSITE" id="PS50893">
    <property type="entry name" value="ABC_TRANSPORTER_2"/>
    <property type="match status" value="2"/>
</dbReference>
<evidence type="ECO:0000256" key="1">
    <source>
        <dbReference type="ARBA" id="ARBA00004370"/>
    </source>
</evidence>
<feature type="transmembrane region" description="Helical" evidence="13">
    <location>
        <begin position="387"/>
        <end position="410"/>
    </location>
</feature>
<evidence type="ECO:0000256" key="5">
    <source>
        <dbReference type="ARBA" id="ARBA00022692"/>
    </source>
</evidence>
<dbReference type="PANTHER" id="PTHR24223:SF330">
    <property type="entry name" value="ATP-BINDING CASSETTE SUB-FAMILY C MEMBER 10"/>
    <property type="match status" value="1"/>
</dbReference>
<dbReference type="SUPFAM" id="SSF90123">
    <property type="entry name" value="ABC transporter transmembrane region"/>
    <property type="match status" value="2"/>
</dbReference>
<evidence type="ECO:0000256" key="10">
    <source>
        <dbReference type="ARBA" id="ARBA00022989"/>
    </source>
</evidence>
<dbReference type="FunFam" id="3.40.50.300:FF:000973">
    <property type="entry name" value="Multidrug resistance-associated protein 4"/>
    <property type="match status" value="1"/>
</dbReference>
<dbReference type="CDD" id="cd03250">
    <property type="entry name" value="ABCC_MRP_domain1"/>
    <property type="match status" value="1"/>
</dbReference>
<dbReference type="InterPro" id="IPR003439">
    <property type="entry name" value="ABC_transporter-like_ATP-bd"/>
</dbReference>
<evidence type="ECO:0000256" key="8">
    <source>
        <dbReference type="ARBA" id="ARBA00022840"/>
    </source>
</evidence>
<feature type="transmembrane region" description="Helical" evidence="13">
    <location>
        <begin position="512"/>
        <end position="531"/>
    </location>
</feature>
<feature type="transmembrane region" description="Helical" evidence="13">
    <location>
        <begin position="1130"/>
        <end position="1150"/>
    </location>
</feature>
<dbReference type="CDD" id="cd18598">
    <property type="entry name" value="ABC_6TM_MRP7_D1_like"/>
    <property type="match status" value="1"/>
</dbReference>
<gene>
    <name evidence="16" type="ORF">MKW98_025017</name>
</gene>
<dbReference type="FunFam" id="1.20.1560.10:FF:000037">
    <property type="entry name" value="ATP-binding cassette subfamily C member 10"/>
    <property type="match status" value="1"/>
</dbReference>
<dbReference type="CDD" id="cd18605">
    <property type="entry name" value="ABC_6TM_MRP7_D2_like"/>
    <property type="match status" value="1"/>
</dbReference>
<evidence type="ECO:0000256" key="12">
    <source>
        <dbReference type="ARBA" id="ARBA00034018"/>
    </source>
</evidence>
<feature type="transmembrane region" description="Helical" evidence="13">
    <location>
        <begin position="121"/>
        <end position="139"/>
    </location>
</feature>
<keyword evidence="5 13" id="KW-0812">Transmembrane</keyword>
<dbReference type="InterPro" id="IPR050173">
    <property type="entry name" value="ABC_transporter_C-like"/>
</dbReference>
<dbReference type="SMART" id="SM00382">
    <property type="entry name" value="AAA"/>
    <property type="match status" value="2"/>
</dbReference>
<dbReference type="GO" id="GO:0016887">
    <property type="term" value="F:ATP hydrolysis activity"/>
    <property type="evidence" value="ECO:0007669"/>
    <property type="project" value="InterPro"/>
</dbReference>
<protein>
    <recommendedName>
        <fullName evidence="3">ABC-type xenobiotic transporter</fullName>
        <ecNumber evidence="3">7.6.2.2</ecNumber>
    </recommendedName>
</protein>
<evidence type="ECO:0000256" key="2">
    <source>
        <dbReference type="ARBA" id="ARBA00009726"/>
    </source>
</evidence>
<dbReference type="Proteomes" id="UP001202328">
    <property type="component" value="Unassembled WGS sequence"/>
</dbReference>
<evidence type="ECO:0000256" key="13">
    <source>
        <dbReference type="SAM" id="Phobius"/>
    </source>
</evidence>
<feature type="transmembrane region" description="Helical" evidence="13">
    <location>
        <begin position="20"/>
        <end position="38"/>
    </location>
</feature>
<dbReference type="PANTHER" id="PTHR24223">
    <property type="entry name" value="ATP-BINDING CASSETTE SUB-FAMILY C"/>
    <property type="match status" value="1"/>
</dbReference>
<dbReference type="SUPFAM" id="SSF52540">
    <property type="entry name" value="P-loop containing nucleoside triphosphate hydrolases"/>
    <property type="match status" value="2"/>
</dbReference>
<feature type="transmembrane region" description="Helical" evidence="13">
    <location>
        <begin position="1099"/>
        <end position="1118"/>
    </location>
</feature>
<keyword evidence="17" id="KW-1185">Reference proteome</keyword>
<dbReference type="GO" id="GO:0016020">
    <property type="term" value="C:membrane"/>
    <property type="evidence" value="ECO:0007669"/>
    <property type="project" value="UniProtKB-SubCell"/>
</dbReference>
<dbReference type="InterPro" id="IPR011527">
    <property type="entry name" value="ABC1_TM_dom"/>
</dbReference>
<feature type="domain" description="ABC transporter" evidence="14">
    <location>
        <begin position="1193"/>
        <end position="1426"/>
    </location>
</feature>
<sequence>MDNVNFICPKNPNDAGMSRLEVFLFSVLPAVGACLSMYDIVLLSKKAFQEQITLYHQWMLRCSQFLVWAVIMLHWKYDYWCSIFCNRVLCFWWIAKALFEFPHLVMVFSLPEVTRWLKESFSTLVVIFFGVFLNTVRVMKTSNGSRKLELLEDPLISGKIELEERNVGDLTGSFGSFWHHLTFKSINSVMDIGVVKQLGYDDLIQPPIELSTSSCYSVLLESWVAEQRDHKTHPSLFRAICYAYGWQYMYLGLLKVVNDCLGFVGPLLLNRLIWFLQQGSGHLDGYVLAISLGLTPIIKSFMDTQYTFLLAKLKLKLRSSIMTIMYHKCLSISLAERSKFSEGEIQTFMSVDADRTVNLFNSFHDMWSLPLQIGVALYLLYTQVKFAFLSGITITVLLIPVNKWLSTLIARATEEMMKQKDERIRKTGELLTYIRTLKMYGWELLFADRLRVARSLEVKYLSTRKYLDAWCVFFWATTPTLFSLFTFGLFVLTGHSLNAATVFTCLSLFNTLISPLNSFPWVINGLIDAIISTRRLAKFLSCPEHISQRALTADPSSKFLFNPLVDVNFDHMAVIIRDAACTWLNSNGAEHSCVLNAISLNLPKGSLVVVIGEVGSGKSSLLNSILGETRLIRGRIHSFGSVAYASQVPWILSGTVRDNILFGREYDAKRYAEVLQACALDVDISLMVGGDRAYIGEKGVNLSGGQKARLSLARAVYAGADIFMLDDVLSAVDTQVASWILYRAILGPLMNKQTRVLCTHNVQAMQSADMIVVLDKGEVKWAGSLAKYSISPHAVVSSFEESMVSASQFARQDSNVEVSLDKEYDVLLQGNAATAQDEPQEFIEAELRKEGKVELSVYKAYAEFSSWPVVIIICLSAVLMQASRNGNDLWLSYWVDSVTGRHKANYSTSFYLVVLSVFCLLNSLLTLVRAFSFAFGGLRAAVQVHSDLLNKLISAPVNFFDRTPTGRLLNRLSSDLYMIDDSLPFILNILLANFVGLVGIAAVLSYVQVIFLLLLLPLWYIYNKLQFYYRATSRELRRLDSVSRSPIYASFTETLDGSSTIRAFKAEDYFLGRFMDHIALYQKTSFSELTASLWLSLRLQLLAAFIISFVALMAVLGSRGRFPISLGTPGLVGLALSYTAPIVSLLSSFLSSFTETEKEMVSVERVLQYKDVPEEEFQGCKPLHKDWPFLGKIEFQNVTLRYLPFSPPALRGITFTVAGGTQVGVIGRTGAGKSSVINALFRLNSICGGCVIVDGVDIADSAVRDLRSHFAVVPQSPFLFEGLLRDNIDPYGVTSDSKIWEALEKCHVKDEVEAAGGLDIHVKEDGISFSVGQRQLLCLARALLKSSKVLCLDECTANVDTQTAKLLQNAITSETKGRTVITIAHRISTVMNMDKILILDQGNLVEEGNPQILLQDEFSRFSSFAKASAM</sequence>
<feature type="domain" description="ABC transporter" evidence="14">
    <location>
        <begin position="576"/>
        <end position="801"/>
    </location>
</feature>
<keyword evidence="4" id="KW-0813">Transport</keyword>
<organism evidence="16 17">
    <name type="scientific">Papaver atlanticum</name>
    <dbReference type="NCBI Taxonomy" id="357466"/>
    <lineage>
        <taxon>Eukaryota</taxon>
        <taxon>Viridiplantae</taxon>
        <taxon>Streptophyta</taxon>
        <taxon>Embryophyta</taxon>
        <taxon>Tracheophyta</taxon>
        <taxon>Spermatophyta</taxon>
        <taxon>Magnoliopsida</taxon>
        <taxon>Ranunculales</taxon>
        <taxon>Papaveraceae</taxon>
        <taxon>Papaveroideae</taxon>
        <taxon>Papaver</taxon>
    </lineage>
</organism>
<evidence type="ECO:0000259" key="15">
    <source>
        <dbReference type="PROSITE" id="PS50929"/>
    </source>
</evidence>
<feature type="transmembrane region" description="Helical" evidence="13">
    <location>
        <begin position="910"/>
        <end position="931"/>
    </location>
</feature>
<feature type="transmembrane region" description="Helical" evidence="13">
    <location>
        <begin position="58"/>
        <end position="77"/>
    </location>
</feature>
<dbReference type="PROSITE" id="PS00211">
    <property type="entry name" value="ABC_TRANSPORTER_1"/>
    <property type="match status" value="2"/>
</dbReference>
<feature type="domain" description="ABC transmembrane type-1" evidence="15">
    <location>
        <begin position="253"/>
        <end position="528"/>
    </location>
</feature>
<keyword evidence="10 13" id="KW-1133">Transmembrane helix</keyword>
<evidence type="ECO:0000259" key="14">
    <source>
        <dbReference type="PROSITE" id="PS50893"/>
    </source>
</evidence>
<dbReference type="EMBL" id="JAJJMB010007077">
    <property type="protein sequence ID" value="KAI3932297.1"/>
    <property type="molecule type" value="Genomic_DNA"/>
</dbReference>
<evidence type="ECO:0000256" key="9">
    <source>
        <dbReference type="ARBA" id="ARBA00022967"/>
    </source>
</evidence>
<name>A0AAD4SZK1_9MAGN</name>
<evidence type="ECO:0000256" key="11">
    <source>
        <dbReference type="ARBA" id="ARBA00023136"/>
    </source>
</evidence>
<evidence type="ECO:0000256" key="7">
    <source>
        <dbReference type="ARBA" id="ARBA00022741"/>
    </source>
</evidence>
<keyword evidence="7" id="KW-0547">Nucleotide-binding</keyword>
<feature type="transmembrane region" description="Helical" evidence="13">
    <location>
        <begin position="1010"/>
        <end position="1029"/>
    </location>
</feature>
<comment type="caution">
    <text evidence="16">The sequence shown here is derived from an EMBL/GenBank/DDBJ whole genome shotgun (WGS) entry which is preliminary data.</text>
</comment>
<dbReference type="Gene3D" id="3.40.50.300">
    <property type="entry name" value="P-loop containing nucleotide triphosphate hydrolases"/>
    <property type="match status" value="2"/>
</dbReference>
<dbReference type="InterPro" id="IPR017871">
    <property type="entry name" value="ABC_transporter-like_CS"/>
</dbReference>
<dbReference type="GO" id="GO:0008559">
    <property type="term" value="F:ABC-type xenobiotic transporter activity"/>
    <property type="evidence" value="ECO:0007669"/>
    <property type="project" value="UniProtKB-EC"/>
</dbReference>
<dbReference type="GO" id="GO:0005524">
    <property type="term" value="F:ATP binding"/>
    <property type="evidence" value="ECO:0007669"/>
    <property type="project" value="UniProtKB-KW"/>
</dbReference>
<dbReference type="PROSITE" id="PS50929">
    <property type="entry name" value="ABC_TM1F"/>
    <property type="match status" value="2"/>
</dbReference>
<keyword evidence="8" id="KW-0067">ATP-binding</keyword>
<dbReference type="Gene3D" id="1.20.1560.10">
    <property type="entry name" value="ABC transporter type 1, transmembrane domain"/>
    <property type="match status" value="2"/>
</dbReference>
<keyword evidence="9" id="KW-1278">Translocase</keyword>
<evidence type="ECO:0000256" key="4">
    <source>
        <dbReference type="ARBA" id="ARBA00022448"/>
    </source>
</evidence>
<dbReference type="InterPro" id="IPR036640">
    <property type="entry name" value="ABC1_TM_sf"/>
</dbReference>
<dbReference type="EC" id="7.6.2.2" evidence="3"/>
<feature type="domain" description="ABC transmembrane type-1" evidence="15">
    <location>
        <begin position="871"/>
        <end position="1158"/>
    </location>
</feature>
<keyword evidence="11 13" id="KW-0472">Membrane</keyword>
<evidence type="ECO:0000313" key="17">
    <source>
        <dbReference type="Proteomes" id="UP001202328"/>
    </source>
</evidence>
<feature type="transmembrane region" description="Helical" evidence="13">
    <location>
        <begin position="363"/>
        <end position="381"/>
    </location>
</feature>
<dbReference type="FunFam" id="1.20.1560.10:FF:000002">
    <property type="entry name" value="ABC transporter C family member 5"/>
    <property type="match status" value="1"/>
</dbReference>
<evidence type="ECO:0000256" key="3">
    <source>
        <dbReference type="ARBA" id="ARBA00012191"/>
    </source>
</evidence>
<dbReference type="Pfam" id="PF00005">
    <property type="entry name" value="ABC_tran"/>
    <property type="match status" value="2"/>
</dbReference>
<feature type="transmembrane region" description="Helical" evidence="13">
    <location>
        <begin position="469"/>
        <end position="492"/>
    </location>
</feature>
<evidence type="ECO:0000256" key="6">
    <source>
        <dbReference type="ARBA" id="ARBA00022737"/>
    </source>
</evidence>
<proteinExistence type="inferred from homology"/>
<dbReference type="Pfam" id="PF00664">
    <property type="entry name" value="ABC_membrane"/>
    <property type="match status" value="2"/>
</dbReference>
<dbReference type="InterPro" id="IPR003593">
    <property type="entry name" value="AAA+_ATPase"/>
</dbReference>
<dbReference type="FunFam" id="3.40.50.300:FF:000630">
    <property type="entry name" value="ATP-binding cassette (ABC) transporter, putative"/>
    <property type="match status" value="1"/>
</dbReference>
<dbReference type="CDD" id="cd03244">
    <property type="entry name" value="ABCC_MRP_domain2"/>
    <property type="match status" value="1"/>
</dbReference>